<organism evidence="1 2">
    <name type="scientific">Pleurodeles waltl</name>
    <name type="common">Iberian ribbed newt</name>
    <dbReference type="NCBI Taxonomy" id="8319"/>
    <lineage>
        <taxon>Eukaryota</taxon>
        <taxon>Metazoa</taxon>
        <taxon>Chordata</taxon>
        <taxon>Craniata</taxon>
        <taxon>Vertebrata</taxon>
        <taxon>Euteleostomi</taxon>
        <taxon>Amphibia</taxon>
        <taxon>Batrachia</taxon>
        <taxon>Caudata</taxon>
        <taxon>Salamandroidea</taxon>
        <taxon>Salamandridae</taxon>
        <taxon>Pleurodelinae</taxon>
        <taxon>Pleurodeles</taxon>
    </lineage>
</organism>
<protein>
    <submittedName>
        <fullName evidence="1">Uncharacterized protein</fullName>
    </submittedName>
</protein>
<evidence type="ECO:0000313" key="2">
    <source>
        <dbReference type="Proteomes" id="UP001066276"/>
    </source>
</evidence>
<proteinExistence type="predicted"/>
<gene>
    <name evidence="1" type="ORF">NDU88_003275</name>
</gene>
<sequence length="79" mass="8992">MEGTVTRTFLENVFGLLRVDIASLKHEMAADIKGLTSDMNELGERIAGIEHTSNAHSEELDVHRCEILELRNKNEELHY</sequence>
<dbReference type="AlphaFoldDB" id="A0AAV7LL56"/>
<evidence type="ECO:0000313" key="1">
    <source>
        <dbReference type="EMBL" id="KAJ1090138.1"/>
    </source>
</evidence>
<dbReference type="Proteomes" id="UP001066276">
    <property type="component" value="Chromosome 11"/>
</dbReference>
<dbReference type="EMBL" id="JANPWB010000015">
    <property type="protein sequence ID" value="KAJ1090138.1"/>
    <property type="molecule type" value="Genomic_DNA"/>
</dbReference>
<name>A0AAV7LL56_PLEWA</name>
<keyword evidence="2" id="KW-1185">Reference proteome</keyword>
<comment type="caution">
    <text evidence="1">The sequence shown here is derived from an EMBL/GenBank/DDBJ whole genome shotgun (WGS) entry which is preliminary data.</text>
</comment>
<reference evidence="1" key="1">
    <citation type="journal article" date="2022" name="bioRxiv">
        <title>Sequencing and chromosome-scale assembly of the giantPleurodeles waltlgenome.</title>
        <authorList>
            <person name="Brown T."/>
            <person name="Elewa A."/>
            <person name="Iarovenko S."/>
            <person name="Subramanian E."/>
            <person name="Araus A.J."/>
            <person name="Petzold A."/>
            <person name="Susuki M."/>
            <person name="Suzuki K.-i.T."/>
            <person name="Hayashi T."/>
            <person name="Toyoda A."/>
            <person name="Oliveira C."/>
            <person name="Osipova E."/>
            <person name="Leigh N.D."/>
            <person name="Simon A."/>
            <person name="Yun M.H."/>
        </authorList>
    </citation>
    <scope>NUCLEOTIDE SEQUENCE</scope>
    <source>
        <strain evidence="1">20211129_DDA</strain>
        <tissue evidence="1">Liver</tissue>
    </source>
</reference>
<accession>A0AAV7LL56</accession>